<dbReference type="RefSeq" id="XP_033426481.1">
    <property type="nucleotide sequence ID" value="XM_033570449.1"/>
</dbReference>
<feature type="domain" description="Palmitoyltransferase DHHC" evidence="13">
    <location>
        <begin position="170"/>
        <end position="289"/>
    </location>
</feature>
<evidence type="ECO:0000259" key="13">
    <source>
        <dbReference type="Pfam" id="PF01529"/>
    </source>
</evidence>
<dbReference type="EMBL" id="QUQM01000004">
    <property type="protein sequence ID" value="KAA8647120.1"/>
    <property type="molecule type" value="Genomic_DNA"/>
</dbReference>
<comment type="caution">
    <text evidence="14">The sequence shown here is derived from an EMBL/GenBank/DDBJ whole genome shotgun (WGS) entry which is preliminary data.</text>
</comment>
<sequence length="444" mass="50686">MARPDKRVNKVVARLIPPVLLGVVIYACYAITKQLCIDYLFHPLPKYNRRSRTDAGAAILVIFYLLLFPVLSTYFRLLYSVIGNPRFLPRGPQSAQTNESAAKRLRANRRDSHGRGTSRQQSNEKTEEAEVDVERESEYYAGSNAFALDTAGLEKFYKKDIFVCQLDGRPLYCSTCNQYKMDRAHHCREVDRCVRKMDHFCPWVGGVVSETSFKFFIQFVFYTMIFCLFNLIVCTYFVAELKRDNVDVNPHLAVGIGLSGLFGLFAFGMTLSSLQLAMFNLTTIENINRRSAVWTLAIRVPNHILKKLHPQSQWAPTFPTITYPLPPVPLRPEAAARYQSYQPAEERHVFAILQTQPGENPFDLGSPIRNIQQVLGFSLLDWLLPLKHSPCADHNSQESAYAVGPVVSRLKQDAGLESSVDPEVEPTDRSSKHKRKRRKRRRHN</sequence>
<dbReference type="GeneID" id="54328505"/>
<evidence type="ECO:0000256" key="10">
    <source>
        <dbReference type="ARBA" id="ARBA00048048"/>
    </source>
</evidence>
<feature type="region of interest" description="Disordered" evidence="12">
    <location>
        <begin position="413"/>
        <end position="444"/>
    </location>
</feature>
<evidence type="ECO:0000256" key="2">
    <source>
        <dbReference type="ARBA" id="ARBA00022679"/>
    </source>
</evidence>
<evidence type="ECO:0000256" key="4">
    <source>
        <dbReference type="ARBA" id="ARBA00022989"/>
    </source>
</evidence>
<evidence type="ECO:0000256" key="3">
    <source>
        <dbReference type="ARBA" id="ARBA00022692"/>
    </source>
</evidence>
<dbReference type="PANTHER" id="PTHR22883:SF23">
    <property type="entry name" value="PALMITOYLTRANSFERASE ZDHHC6"/>
    <property type="match status" value="1"/>
</dbReference>
<comment type="catalytic activity">
    <reaction evidence="10 11">
        <text>L-cysteinyl-[protein] + hexadecanoyl-CoA = S-hexadecanoyl-L-cysteinyl-[protein] + CoA</text>
        <dbReference type="Rhea" id="RHEA:36683"/>
        <dbReference type="Rhea" id="RHEA-COMP:10131"/>
        <dbReference type="Rhea" id="RHEA-COMP:11032"/>
        <dbReference type="ChEBI" id="CHEBI:29950"/>
        <dbReference type="ChEBI" id="CHEBI:57287"/>
        <dbReference type="ChEBI" id="CHEBI:57379"/>
        <dbReference type="ChEBI" id="CHEBI:74151"/>
        <dbReference type="EC" id="2.3.1.225"/>
    </reaction>
</comment>
<keyword evidence="4 11" id="KW-1133">Transmembrane helix</keyword>
<accession>A0A5M9MP68</accession>
<dbReference type="Pfam" id="PF01529">
    <property type="entry name" value="DHHC"/>
    <property type="match status" value="1"/>
</dbReference>
<dbReference type="OrthoDB" id="331948at2759"/>
<dbReference type="PROSITE" id="PS51257">
    <property type="entry name" value="PROKAR_LIPOPROTEIN"/>
    <property type="match status" value="1"/>
</dbReference>
<keyword evidence="2 11" id="KW-0808">Transferase</keyword>
<protein>
    <recommendedName>
        <fullName evidence="11">Palmitoyltransferase</fullName>
        <ecNumber evidence="11">2.3.1.225</ecNumber>
    </recommendedName>
</protein>
<name>A0A5M9MP68_9EURO</name>
<dbReference type="InterPro" id="IPR039859">
    <property type="entry name" value="PFA4/ZDH16/20/ERF2-like"/>
</dbReference>
<dbReference type="Proteomes" id="UP000324241">
    <property type="component" value="Unassembled WGS sequence"/>
</dbReference>
<feature type="transmembrane region" description="Helical" evidence="11">
    <location>
        <begin position="219"/>
        <end position="239"/>
    </location>
</feature>
<evidence type="ECO:0000256" key="8">
    <source>
        <dbReference type="ARBA" id="ARBA00023315"/>
    </source>
</evidence>
<feature type="transmembrane region" description="Helical" evidence="11">
    <location>
        <begin position="12"/>
        <end position="32"/>
    </location>
</feature>
<dbReference type="AlphaFoldDB" id="A0A5M9MP68"/>
<keyword evidence="8 11" id="KW-0012">Acyltransferase</keyword>
<evidence type="ECO:0000256" key="11">
    <source>
        <dbReference type="RuleBase" id="RU079119"/>
    </source>
</evidence>
<evidence type="ECO:0000256" key="5">
    <source>
        <dbReference type="ARBA" id="ARBA00023136"/>
    </source>
</evidence>
<evidence type="ECO:0000256" key="12">
    <source>
        <dbReference type="SAM" id="MobiDB-lite"/>
    </source>
</evidence>
<comment type="domain">
    <text evidence="11">The DHHC domain is required for palmitoyltransferase activity.</text>
</comment>
<evidence type="ECO:0000256" key="6">
    <source>
        <dbReference type="ARBA" id="ARBA00023139"/>
    </source>
</evidence>
<reference evidence="14 15" key="1">
    <citation type="submission" date="2019-08" db="EMBL/GenBank/DDBJ databases">
        <title>The genome sequence of a newly discovered highly antifungal drug resistant Aspergillus species, Aspergillus tanneri NIH 1004.</title>
        <authorList>
            <person name="Mounaud S."/>
            <person name="Singh I."/>
            <person name="Joardar V."/>
            <person name="Pakala S."/>
            <person name="Pakala S."/>
            <person name="Venepally P."/>
            <person name="Chung J.K."/>
            <person name="Losada L."/>
            <person name="Nierman W.C."/>
        </authorList>
    </citation>
    <scope>NUCLEOTIDE SEQUENCE [LARGE SCALE GENOMIC DNA]</scope>
    <source>
        <strain evidence="14 15">NIH1004</strain>
    </source>
</reference>
<evidence type="ECO:0000313" key="14">
    <source>
        <dbReference type="EMBL" id="KAA8647120.1"/>
    </source>
</evidence>
<dbReference type="InterPro" id="IPR001594">
    <property type="entry name" value="Palmitoyltrfase_DHHC"/>
</dbReference>
<comment type="similarity">
    <text evidence="9">Belongs to the DHHC palmitoyltransferase family. PFA5 subfamily.</text>
</comment>
<dbReference type="PROSITE" id="PS50216">
    <property type="entry name" value="DHHC"/>
    <property type="match status" value="1"/>
</dbReference>
<evidence type="ECO:0000256" key="9">
    <source>
        <dbReference type="ARBA" id="ARBA00038298"/>
    </source>
</evidence>
<dbReference type="GO" id="GO:0005783">
    <property type="term" value="C:endoplasmic reticulum"/>
    <property type="evidence" value="ECO:0007669"/>
    <property type="project" value="TreeGrafter"/>
</dbReference>
<evidence type="ECO:0000313" key="15">
    <source>
        <dbReference type="Proteomes" id="UP000324241"/>
    </source>
</evidence>
<gene>
    <name evidence="14" type="primary">PFA5</name>
    <name evidence="14" type="ORF">ATNIH1004_005803</name>
</gene>
<dbReference type="GO" id="GO:0016020">
    <property type="term" value="C:membrane"/>
    <property type="evidence" value="ECO:0007669"/>
    <property type="project" value="UniProtKB-SubCell"/>
</dbReference>
<feature type="transmembrane region" description="Helical" evidence="11">
    <location>
        <begin position="251"/>
        <end position="271"/>
    </location>
</feature>
<keyword evidence="3 11" id="KW-0812">Transmembrane</keyword>
<feature type="compositionally biased region" description="Basic residues" evidence="12">
    <location>
        <begin position="431"/>
        <end position="444"/>
    </location>
</feature>
<evidence type="ECO:0000256" key="1">
    <source>
        <dbReference type="ARBA" id="ARBA00004141"/>
    </source>
</evidence>
<feature type="compositionally biased region" description="Basic and acidic residues" evidence="12">
    <location>
        <begin position="122"/>
        <end position="132"/>
    </location>
</feature>
<dbReference type="EC" id="2.3.1.225" evidence="11"/>
<keyword evidence="6" id="KW-0564">Palmitate</keyword>
<dbReference type="PANTHER" id="PTHR22883">
    <property type="entry name" value="ZINC FINGER DHHC DOMAIN CONTAINING PROTEIN"/>
    <property type="match status" value="1"/>
</dbReference>
<keyword evidence="5 11" id="KW-0472">Membrane</keyword>
<dbReference type="GO" id="GO:0006612">
    <property type="term" value="P:protein targeting to membrane"/>
    <property type="evidence" value="ECO:0007669"/>
    <property type="project" value="TreeGrafter"/>
</dbReference>
<keyword evidence="7" id="KW-0449">Lipoprotein</keyword>
<comment type="subcellular location">
    <subcellularLocation>
        <location evidence="1">Membrane</location>
        <topology evidence="1">Multi-pass membrane protein</topology>
    </subcellularLocation>
</comment>
<organism evidence="14 15">
    <name type="scientific">Aspergillus tanneri</name>
    <dbReference type="NCBI Taxonomy" id="1220188"/>
    <lineage>
        <taxon>Eukaryota</taxon>
        <taxon>Fungi</taxon>
        <taxon>Dikarya</taxon>
        <taxon>Ascomycota</taxon>
        <taxon>Pezizomycotina</taxon>
        <taxon>Eurotiomycetes</taxon>
        <taxon>Eurotiomycetidae</taxon>
        <taxon>Eurotiales</taxon>
        <taxon>Aspergillaceae</taxon>
        <taxon>Aspergillus</taxon>
        <taxon>Aspergillus subgen. Circumdati</taxon>
    </lineage>
</organism>
<proteinExistence type="inferred from homology"/>
<feature type="region of interest" description="Disordered" evidence="12">
    <location>
        <begin position="91"/>
        <end position="132"/>
    </location>
</feature>
<dbReference type="GO" id="GO:0005794">
    <property type="term" value="C:Golgi apparatus"/>
    <property type="evidence" value="ECO:0007669"/>
    <property type="project" value="TreeGrafter"/>
</dbReference>
<feature type="transmembrane region" description="Helical" evidence="11">
    <location>
        <begin position="55"/>
        <end position="79"/>
    </location>
</feature>
<dbReference type="GO" id="GO:0019706">
    <property type="term" value="F:protein-cysteine S-palmitoyltransferase activity"/>
    <property type="evidence" value="ECO:0007669"/>
    <property type="project" value="UniProtKB-EC"/>
</dbReference>
<evidence type="ECO:0000256" key="7">
    <source>
        <dbReference type="ARBA" id="ARBA00023288"/>
    </source>
</evidence>